<evidence type="ECO:0000256" key="1">
    <source>
        <dbReference type="SAM" id="MobiDB-lite"/>
    </source>
</evidence>
<evidence type="ECO:0000313" key="2">
    <source>
        <dbReference type="EMBL" id="KAK3801117.1"/>
    </source>
</evidence>
<gene>
    <name evidence="2" type="ORF">RRG08_029377</name>
</gene>
<keyword evidence="3" id="KW-1185">Reference proteome</keyword>
<dbReference type="EMBL" id="JAWDGP010000365">
    <property type="protein sequence ID" value="KAK3801117.1"/>
    <property type="molecule type" value="Genomic_DNA"/>
</dbReference>
<name>A0AAE1B9J5_9GAST</name>
<reference evidence="2" key="1">
    <citation type="journal article" date="2023" name="G3 (Bethesda)">
        <title>A reference genome for the long-term kleptoplast-retaining sea slug Elysia crispata morphotype clarki.</title>
        <authorList>
            <person name="Eastman K.E."/>
            <person name="Pendleton A.L."/>
            <person name="Shaikh M.A."/>
            <person name="Suttiyut T."/>
            <person name="Ogas R."/>
            <person name="Tomko P."/>
            <person name="Gavelis G."/>
            <person name="Widhalm J.R."/>
            <person name="Wisecaver J.H."/>
        </authorList>
    </citation>
    <scope>NUCLEOTIDE SEQUENCE</scope>
    <source>
        <strain evidence="2">ECLA1</strain>
    </source>
</reference>
<accession>A0AAE1B9J5</accession>
<dbReference type="AlphaFoldDB" id="A0AAE1B9J5"/>
<protein>
    <submittedName>
        <fullName evidence="2">Uncharacterized protein</fullName>
    </submittedName>
</protein>
<comment type="caution">
    <text evidence="2">The sequence shown here is derived from an EMBL/GenBank/DDBJ whole genome shotgun (WGS) entry which is preliminary data.</text>
</comment>
<organism evidence="2 3">
    <name type="scientific">Elysia crispata</name>
    <name type="common">lettuce slug</name>
    <dbReference type="NCBI Taxonomy" id="231223"/>
    <lineage>
        <taxon>Eukaryota</taxon>
        <taxon>Metazoa</taxon>
        <taxon>Spiralia</taxon>
        <taxon>Lophotrochozoa</taxon>
        <taxon>Mollusca</taxon>
        <taxon>Gastropoda</taxon>
        <taxon>Heterobranchia</taxon>
        <taxon>Euthyneura</taxon>
        <taxon>Panpulmonata</taxon>
        <taxon>Sacoglossa</taxon>
        <taxon>Placobranchoidea</taxon>
        <taxon>Plakobranchidae</taxon>
        <taxon>Elysia</taxon>
    </lineage>
</organism>
<evidence type="ECO:0000313" key="3">
    <source>
        <dbReference type="Proteomes" id="UP001283361"/>
    </source>
</evidence>
<feature type="compositionally biased region" description="Polar residues" evidence="1">
    <location>
        <begin position="10"/>
        <end position="20"/>
    </location>
</feature>
<dbReference type="Proteomes" id="UP001283361">
    <property type="component" value="Unassembled WGS sequence"/>
</dbReference>
<proteinExistence type="predicted"/>
<sequence>MERWREVTKRSPSYETNLNDKTVENPRKRCGVEQIQWIPLDNGETTHTGTRAPVSGLSTSHTFLGFNKSSGDKANPVDRCLSHGTTRRCSETLKQDVKEITTLLPLSVLTSDPCLSTRVKMAAVKKMALIASNGISSISESVLVEIELEMWFRVAFFQMLLFVFLPFLPSPDERLLTSSRLRMSGSGAQRYVGRNRRAVEMGMGTAYERNLPNTEKISDFINREMRRGSRQVLSIWVSLQIKTFGEWAWRLTLR</sequence>
<feature type="region of interest" description="Disordered" evidence="1">
    <location>
        <begin position="1"/>
        <end position="22"/>
    </location>
</feature>